<dbReference type="AlphaFoldDB" id="A0AA36IF99"/>
<gene>
    <name evidence="5" type="ORF">EVOR1521_LOCUS12661</name>
</gene>
<dbReference type="PROSITE" id="PS50088">
    <property type="entry name" value="ANK_REPEAT"/>
    <property type="match status" value="1"/>
</dbReference>
<keyword evidence="1" id="KW-0677">Repeat</keyword>
<dbReference type="PANTHER" id="PTHR24189">
    <property type="entry name" value="MYOTROPHIN"/>
    <property type="match status" value="1"/>
</dbReference>
<dbReference type="PROSITE" id="PS50297">
    <property type="entry name" value="ANK_REP_REGION"/>
    <property type="match status" value="1"/>
</dbReference>
<feature type="region of interest" description="Disordered" evidence="4">
    <location>
        <begin position="389"/>
        <end position="425"/>
    </location>
</feature>
<evidence type="ECO:0000313" key="5">
    <source>
        <dbReference type="EMBL" id="CAJ1386242.1"/>
    </source>
</evidence>
<dbReference type="SUPFAM" id="SSF48403">
    <property type="entry name" value="Ankyrin repeat"/>
    <property type="match status" value="1"/>
</dbReference>
<evidence type="ECO:0000256" key="3">
    <source>
        <dbReference type="PROSITE-ProRule" id="PRU00023"/>
    </source>
</evidence>
<name>A0AA36IF99_9DINO</name>
<keyword evidence="2 3" id="KW-0040">ANK repeat</keyword>
<keyword evidence="6" id="KW-1185">Reference proteome</keyword>
<protein>
    <submittedName>
        <fullName evidence="5">Uncharacterized protein</fullName>
    </submittedName>
</protein>
<organism evidence="5 6">
    <name type="scientific">Effrenium voratum</name>
    <dbReference type="NCBI Taxonomy" id="2562239"/>
    <lineage>
        <taxon>Eukaryota</taxon>
        <taxon>Sar</taxon>
        <taxon>Alveolata</taxon>
        <taxon>Dinophyceae</taxon>
        <taxon>Suessiales</taxon>
        <taxon>Symbiodiniaceae</taxon>
        <taxon>Effrenium</taxon>
    </lineage>
</organism>
<dbReference type="PANTHER" id="PTHR24189:SF50">
    <property type="entry name" value="ANKYRIN REPEAT AND SOCS BOX PROTEIN 2"/>
    <property type="match status" value="1"/>
</dbReference>
<dbReference type="SMART" id="SM00248">
    <property type="entry name" value="ANK"/>
    <property type="match status" value="4"/>
</dbReference>
<dbReference type="InterPro" id="IPR036770">
    <property type="entry name" value="Ankyrin_rpt-contain_sf"/>
</dbReference>
<dbReference type="InterPro" id="IPR002110">
    <property type="entry name" value="Ankyrin_rpt"/>
</dbReference>
<evidence type="ECO:0000256" key="1">
    <source>
        <dbReference type="ARBA" id="ARBA00022737"/>
    </source>
</evidence>
<feature type="compositionally biased region" description="Basic and acidic residues" evidence="4">
    <location>
        <begin position="416"/>
        <end position="425"/>
    </location>
</feature>
<feature type="repeat" description="ANK" evidence="3">
    <location>
        <begin position="198"/>
        <end position="232"/>
    </location>
</feature>
<evidence type="ECO:0000256" key="2">
    <source>
        <dbReference type="ARBA" id="ARBA00023043"/>
    </source>
</evidence>
<evidence type="ECO:0000313" key="6">
    <source>
        <dbReference type="Proteomes" id="UP001178507"/>
    </source>
</evidence>
<dbReference type="EMBL" id="CAUJNA010001346">
    <property type="protein sequence ID" value="CAJ1386242.1"/>
    <property type="molecule type" value="Genomic_DNA"/>
</dbReference>
<feature type="non-terminal residue" evidence="5">
    <location>
        <position position="425"/>
    </location>
</feature>
<evidence type="ECO:0000256" key="4">
    <source>
        <dbReference type="SAM" id="MobiDB-lite"/>
    </source>
</evidence>
<dbReference type="InterPro" id="IPR050745">
    <property type="entry name" value="Multifunctional_regulatory"/>
</dbReference>
<reference evidence="5" key="1">
    <citation type="submission" date="2023-08" db="EMBL/GenBank/DDBJ databases">
        <authorList>
            <person name="Chen Y."/>
            <person name="Shah S."/>
            <person name="Dougan E. K."/>
            <person name="Thang M."/>
            <person name="Chan C."/>
        </authorList>
    </citation>
    <scope>NUCLEOTIDE SEQUENCE</scope>
</reference>
<dbReference type="Pfam" id="PF12796">
    <property type="entry name" value="Ank_2"/>
    <property type="match status" value="1"/>
</dbReference>
<dbReference type="Proteomes" id="UP001178507">
    <property type="component" value="Unassembled WGS sequence"/>
</dbReference>
<accession>A0AA36IF99</accession>
<dbReference type="Gene3D" id="1.25.40.20">
    <property type="entry name" value="Ankyrin repeat-containing domain"/>
    <property type="match status" value="1"/>
</dbReference>
<feature type="region of interest" description="Disordered" evidence="4">
    <location>
        <begin position="1"/>
        <end position="68"/>
    </location>
</feature>
<comment type="caution">
    <text evidence="5">The sequence shown here is derived from an EMBL/GenBank/DDBJ whole genome shotgun (WGS) entry which is preliminary data.</text>
</comment>
<proteinExistence type="predicted"/>
<sequence length="425" mass="45880">MAQREPYQGPGPGAARSVSKAAGRHATPPAAVGAGPGLPQHLLPRAAACCPGRPPRQIDRPQVNQSSVRVQSRRIRPRLMGAVSAYCRDNALIAAACSVEAKAVDSNAPGPRVNRAKAHGVSPDPENFLGQHVRNFQHTLHQGGSPAASPRLPWNREIEAPAEPGPAAELLTAARLCDGPALAAALLARADVNCRTLRGNTPLMLAASAQKHSVDMVRELLEAGAEMESVDEKGCTALMHGCGNGNTAAVDLLLDRKASLQGRDRDGKTCLMLAFVGTEDIALIRHLVHRGASIDDKDMAGWSLLFYACEHQNLRLIRWLWSKFHVDLEDAALDGLTPAEMLRRQGFGQPHRWLGPLKRPEMDYLLIDLGLKREDGSLSPRWEQEGLRASLEGLPGLGSRRSSKEQGSRRSSKGLAEPRERKGSK</sequence>
<dbReference type="Pfam" id="PF13606">
    <property type="entry name" value="Ank_3"/>
    <property type="match status" value="1"/>
</dbReference>